<accession>A0A5M9JEL4</accession>
<dbReference type="Proteomes" id="UP000322873">
    <property type="component" value="Unassembled WGS sequence"/>
</dbReference>
<reference evidence="2 3" key="1">
    <citation type="submission" date="2019-06" db="EMBL/GenBank/DDBJ databases">
        <title>Genome Sequence of the Brown Rot Fungal Pathogen Monilinia fructicola.</title>
        <authorList>
            <person name="De Miccolis Angelini R.M."/>
            <person name="Landi L."/>
            <person name="Abate D."/>
            <person name="Pollastro S."/>
            <person name="Romanazzi G."/>
            <person name="Faretra F."/>
        </authorList>
    </citation>
    <scope>NUCLEOTIDE SEQUENCE [LARGE SCALE GENOMIC DNA]</scope>
    <source>
        <strain evidence="2 3">Mfrc123</strain>
    </source>
</reference>
<evidence type="ECO:0000313" key="2">
    <source>
        <dbReference type="EMBL" id="KAA8565615.1"/>
    </source>
</evidence>
<organism evidence="2 3">
    <name type="scientific">Monilinia fructicola</name>
    <name type="common">Brown rot fungus</name>
    <name type="synonym">Ciboria fructicola</name>
    <dbReference type="NCBI Taxonomy" id="38448"/>
    <lineage>
        <taxon>Eukaryota</taxon>
        <taxon>Fungi</taxon>
        <taxon>Dikarya</taxon>
        <taxon>Ascomycota</taxon>
        <taxon>Pezizomycotina</taxon>
        <taxon>Leotiomycetes</taxon>
        <taxon>Helotiales</taxon>
        <taxon>Sclerotiniaceae</taxon>
        <taxon>Monilinia</taxon>
    </lineage>
</organism>
<dbReference type="AlphaFoldDB" id="A0A5M9JEL4"/>
<keyword evidence="1" id="KW-0732">Signal</keyword>
<feature type="signal peptide" evidence="1">
    <location>
        <begin position="1"/>
        <end position="17"/>
    </location>
</feature>
<evidence type="ECO:0000313" key="3">
    <source>
        <dbReference type="Proteomes" id="UP000322873"/>
    </source>
</evidence>
<comment type="caution">
    <text evidence="2">The sequence shown here is derived from an EMBL/GenBank/DDBJ whole genome shotgun (WGS) entry which is preliminary data.</text>
</comment>
<sequence length="99" mass="10250">MNFYSVIIASCVALVAAIPAIPPIPTTSLSVEIPLTTTLPVGLPLPTTLPVPIPLPTPAIPSYSQLNKFCHSAGPTAPAPTAVEVRRARDFSKSGFNSA</sequence>
<evidence type="ECO:0000256" key="1">
    <source>
        <dbReference type="SAM" id="SignalP"/>
    </source>
</evidence>
<feature type="chain" id="PRO_5024427761" evidence="1">
    <location>
        <begin position="18"/>
        <end position="99"/>
    </location>
</feature>
<dbReference type="EMBL" id="VICG01000013">
    <property type="protein sequence ID" value="KAA8565615.1"/>
    <property type="molecule type" value="Genomic_DNA"/>
</dbReference>
<protein>
    <submittedName>
        <fullName evidence="2">Uncharacterized protein</fullName>
    </submittedName>
</protein>
<proteinExistence type="predicted"/>
<keyword evidence="3" id="KW-1185">Reference proteome</keyword>
<gene>
    <name evidence="2" type="ORF">EYC84_009467</name>
</gene>
<name>A0A5M9JEL4_MONFR</name>